<feature type="region of interest" description="Disordered" evidence="5">
    <location>
        <begin position="117"/>
        <end position="179"/>
    </location>
</feature>
<feature type="compositionally biased region" description="Basic and acidic residues" evidence="5">
    <location>
        <begin position="639"/>
        <end position="656"/>
    </location>
</feature>
<dbReference type="GO" id="GO:0006397">
    <property type="term" value="P:mRNA processing"/>
    <property type="evidence" value="ECO:0007669"/>
    <property type="project" value="UniProtKB-KW"/>
</dbReference>
<proteinExistence type="inferred from homology"/>
<keyword evidence="4" id="KW-0539">Nucleus</keyword>
<feature type="compositionally biased region" description="Acidic residues" evidence="5">
    <location>
        <begin position="167"/>
        <end position="179"/>
    </location>
</feature>
<accession>A0AAV1XG69</accession>
<dbReference type="InterPro" id="IPR007854">
    <property type="entry name" value="Fip1_dom"/>
</dbReference>
<organism evidence="7 8">
    <name type="scientific">Lupinus luteus</name>
    <name type="common">European yellow lupine</name>
    <dbReference type="NCBI Taxonomy" id="3873"/>
    <lineage>
        <taxon>Eukaryota</taxon>
        <taxon>Viridiplantae</taxon>
        <taxon>Streptophyta</taxon>
        <taxon>Embryophyta</taxon>
        <taxon>Tracheophyta</taxon>
        <taxon>Spermatophyta</taxon>
        <taxon>Magnoliopsida</taxon>
        <taxon>eudicotyledons</taxon>
        <taxon>Gunneridae</taxon>
        <taxon>Pentapetalae</taxon>
        <taxon>rosids</taxon>
        <taxon>fabids</taxon>
        <taxon>Fabales</taxon>
        <taxon>Fabaceae</taxon>
        <taxon>Papilionoideae</taxon>
        <taxon>50 kb inversion clade</taxon>
        <taxon>genistoids sensu lato</taxon>
        <taxon>core genistoids</taxon>
        <taxon>Genisteae</taxon>
        <taxon>Lupinus</taxon>
    </lineage>
</organism>
<feature type="region of interest" description="Disordered" evidence="5">
    <location>
        <begin position="40"/>
        <end position="63"/>
    </location>
</feature>
<evidence type="ECO:0000313" key="7">
    <source>
        <dbReference type="EMBL" id="CAL0320147.1"/>
    </source>
</evidence>
<feature type="compositionally biased region" description="Polar residues" evidence="5">
    <location>
        <begin position="1140"/>
        <end position="1157"/>
    </location>
</feature>
<feature type="compositionally biased region" description="Basic and acidic residues" evidence="5">
    <location>
        <begin position="777"/>
        <end position="818"/>
    </location>
</feature>
<name>A0AAV1XG69_LUPLU</name>
<feature type="compositionally biased region" description="Basic and acidic residues" evidence="5">
    <location>
        <begin position="1290"/>
        <end position="1302"/>
    </location>
</feature>
<dbReference type="Proteomes" id="UP001497480">
    <property type="component" value="Unassembled WGS sequence"/>
</dbReference>
<feature type="compositionally biased region" description="Basic and acidic residues" evidence="5">
    <location>
        <begin position="894"/>
        <end position="913"/>
    </location>
</feature>
<feature type="region of interest" description="Disordered" evidence="5">
    <location>
        <begin position="1279"/>
        <end position="1332"/>
    </location>
</feature>
<feature type="compositionally biased region" description="Gly residues" evidence="5">
    <location>
        <begin position="127"/>
        <end position="137"/>
    </location>
</feature>
<dbReference type="PANTHER" id="PTHR36884:SF1">
    <property type="entry name" value="FIP1[V]-LIKE PROTEIN"/>
    <property type="match status" value="1"/>
</dbReference>
<feature type="domain" description="Pre-mRNA polyadenylation factor Fip1" evidence="6">
    <location>
        <begin position="362"/>
        <end position="404"/>
    </location>
</feature>
<feature type="compositionally biased region" description="Basic and acidic residues" evidence="5">
    <location>
        <begin position="688"/>
        <end position="717"/>
    </location>
</feature>
<feature type="compositionally biased region" description="Basic and acidic residues" evidence="5">
    <location>
        <begin position="732"/>
        <end position="743"/>
    </location>
</feature>
<keyword evidence="3" id="KW-0507">mRNA processing</keyword>
<feature type="region of interest" description="Disordered" evidence="5">
    <location>
        <begin position="511"/>
        <end position="913"/>
    </location>
</feature>
<dbReference type="Pfam" id="PF05182">
    <property type="entry name" value="Fip1"/>
    <property type="match status" value="1"/>
</dbReference>
<evidence type="ECO:0000259" key="6">
    <source>
        <dbReference type="Pfam" id="PF05182"/>
    </source>
</evidence>
<evidence type="ECO:0000256" key="3">
    <source>
        <dbReference type="ARBA" id="ARBA00022664"/>
    </source>
</evidence>
<feature type="compositionally biased region" description="Basic and acidic residues" evidence="5">
    <location>
        <begin position="529"/>
        <end position="548"/>
    </location>
</feature>
<feature type="compositionally biased region" description="Basic and acidic residues" evidence="5">
    <location>
        <begin position="942"/>
        <end position="978"/>
    </location>
</feature>
<comment type="subcellular location">
    <subcellularLocation>
        <location evidence="1">Nucleus</location>
    </subcellularLocation>
</comment>
<feature type="compositionally biased region" description="Basic and acidic residues" evidence="5">
    <location>
        <begin position="1033"/>
        <end position="1089"/>
    </location>
</feature>
<feature type="compositionally biased region" description="Basic residues" evidence="5">
    <location>
        <begin position="1322"/>
        <end position="1332"/>
    </location>
</feature>
<reference evidence="7 8" key="1">
    <citation type="submission" date="2024-03" db="EMBL/GenBank/DDBJ databases">
        <authorList>
            <person name="Martinez-Hernandez J."/>
        </authorList>
    </citation>
    <scope>NUCLEOTIDE SEQUENCE [LARGE SCALE GENOMIC DNA]</scope>
</reference>
<evidence type="ECO:0000256" key="1">
    <source>
        <dbReference type="ARBA" id="ARBA00004123"/>
    </source>
</evidence>
<evidence type="ECO:0000313" key="8">
    <source>
        <dbReference type="Proteomes" id="UP001497480"/>
    </source>
</evidence>
<dbReference type="PANTHER" id="PTHR36884">
    <property type="entry name" value="FIP1[III]-LIKE PROTEIN"/>
    <property type="match status" value="1"/>
</dbReference>
<feature type="compositionally biased region" description="Gly residues" evidence="5">
    <location>
        <begin position="149"/>
        <end position="166"/>
    </location>
</feature>
<feature type="compositionally biased region" description="Basic and acidic residues" evidence="5">
    <location>
        <begin position="1195"/>
        <end position="1214"/>
    </location>
</feature>
<feature type="compositionally biased region" description="Basic and acidic residues" evidence="5">
    <location>
        <begin position="985"/>
        <end position="1025"/>
    </location>
</feature>
<comment type="similarity">
    <text evidence="2">Belongs to the FIP1 family.</text>
</comment>
<feature type="compositionally biased region" description="Basic and acidic residues" evidence="5">
    <location>
        <begin position="1158"/>
        <end position="1177"/>
    </location>
</feature>
<keyword evidence="8" id="KW-1185">Reference proteome</keyword>
<dbReference type="InterPro" id="IPR044976">
    <property type="entry name" value="FIPS5/FIPS3-like"/>
</dbReference>
<feature type="compositionally biased region" description="Basic and acidic residues" evidence="5">
    <location>
        <begin position="1222"/>
        <end position="1249"/>
    </location>
</feature>
<dbReference type="GO" id="GO:0016607">
    <property type="term" value="C:nuclear speck"/>
    <property type="evidence" value="ECO:0007669"/>
    <property type="project" value="TreeGrafter"/>
</dbReference>
<evidence type="ECO:0000256" key="4">
    <source>
        <dbReference type="ARBA" id="ARBA00023242"/>
    </source>
</evidence>
<dbReference type="EMBL" id="CAXHTB010000014">
    <property type="protein sequence ID" value="CAL0320147.1"/>
    <property type="molecule type" value="Genomic_DNA"/>
</dbReference>
<feature type="region of interest" description="Disordered" evidence="5">
    <location>
        <begin position="942"/>
        <end position="1249"/>
    </location>
</feature>
<gene>
    <name evidence="7" type="ORF">LLUT_LOCUS21207</name>
</gene>
<evidence type="ECO:0000256" key="2">
    <source>
        <dbReference type="ARBA" id="ARBA00007459"/>
    </source>
</evidence>
<feature type="compositionally biased region" description="Basic and acidic residues" evidence="5">
    <location>
        <begin position="666"/>
        <end position="679"/>
    </location>
</feature>
<feature type="compositionally biased region" description="Basic and acidic residues" evidence="5">
    <location>
        <begin position="830"/>
        <end position="887"/>
    </location>
</feature>
<feature type="compositionally biased region" description="Basic and acidic residues" evidence="5">
    <location>
        <begin position="1097"/>
        <end position="1113"/>
    </location>
</feature>
<sequence>MEDDDEFGDLYTDVLLPFASSSSSSVPDLNLNLNPNPATVIPYSAPHPNSDAPDPSSNQITPPDTIRVLDCGPTDLKSNDRVLQDFNAEPVKTLEDGVRGEIEAKGVDLIDKDVKFDIEDDDDDDVGGGGGGDGIGDVGLEPVIPGLTYEGGGGGGDGGGGGGGGGDGDDWDSDSDDDLQIVLNDNNHMSGMERGGMGEDEEEDEDGGLVIVANDDPSLGVEEQEWGDNAALPVDAERKDVGDSSKVAAVASGGMIVAPKIGYSSHGYHPIVSHFKYVRPGAAPNLGAATSVPGGPPGQIRPLVNMAGRGRGDWRPPALKGATLQKGFHAGPGLPGWGNSAAGRGFGGGLDFTLPSHKTIFDVDIESFEEKPWKYPNVDASDFFNFGLNEDSWKDYCKQLEQLRLESTMQSKIRVYESGRKEQEYDPDLPPELAAATGIHDVTVANANSVKLNVGQSDAMKGSGHVRPPIPTGRAIQVEGGFGERLPSIDTRPPRNRDSDAIIEIVLQDMDDDGSSAGTGVQDQAEDGEPQREDFREDHVDEIPRLEPEYFDGFPQEYNGRKKELAGRRVPFMKSSPANMPNGDENLFFPQEEPFSYSGSRGPNPRSYGVNLSSSHEESRMQKRVHAQSPPITPIRELTSVDDKKEESVESMEVRHSALSSSPVIKDARESSAENKNTELEDSVAADESSRLEKEEMNLDTVEKADTLEDRRQKLTPEVEQPLLDEDDDQEESKAARGSDNSKARSSSSRDNQKRPEGFEEEVVQDPRPARLGTIRQHPDENEQELYRREHDRKQELERNRMVPKGREGPHSYRDRHPNSSQPLATNIDGLERQKHKDNSDMDWTQRDDPYNRRIRNDESRKRDRAKVRENERSNKDDSLHSRKHLDNGSYRVPYDKDIGSRDSRHRERDEGLKIRYEAVEDYHSKRRKDEEYLRREYIDKEEILHSYRENASRRRRERDEVLDPQKRDDPKRSRDNLDDQYAPRQKDDTWLPRERGDRQRDREEWHRTKQSHEEHVPKREREEGQSSVRSGRRAEEKSWVGRVRAKDEPKVSDKEYQSKEAMRHNDQLKRRGRIQDESSHHKGRDDAYARGNQYNSEERRSRPERSSSRDHTANASDNQRVHDRKHKEGLRKSKEPDVNNLNSLGQSSQENLSGPTSEKDLKGSGDEERAELDIPGHRLSRKRQVDISDDEQQDTQRGRSKLERWTSHKERDFIIGSKTLKGSDKDNKIESSEAGKPVDEPAKPVDVDNQHHLLTEGRDSVDMDGKDQQLDTVERLKKRSERFKLPMPSEKEALTMKKIESEPVPSVKNEVPVDSEVKHERPPRKRRWISN</sequence>
<evidence type="ECO:0000256" key="5">
    <source>
        <dbReference type="SAM" id="MobiDB-lite"/>
    </source>
</evidence>
<dbReference type="GO" id="GO:0003723">
    <property type="term" value="F:RNA binding"/>
    <property type="evidence" value="ECO:0007669"/>
    <property type="project" value="TreeGrafter"/>
</dbReference>
<comment type="caution">
    <text evidence="7">The sequence shown here is derived from an EMBL/GenBank/DDBJ whole genome shotgun (WGS) entry which is preliminary data.</text>
</comment>
<protein>
    <recommendedName>
        <fullName evidence="6">Pre-mRNA polyadenylation factor Fip1 domain-containing protein</fullName>
    </recommendedName>
</protein>